<name>A0A433WF33_9BACT</name>
<reference evidence="1" key="1">
    <citation type="submission" date="2020-05" db="EMBL/GenBank/DDBJ databases">
        <title>Chitinophaga laudate sp. nov., isolated from a tropical peat swamp.</title>
        <authorList>
            <person name="Goh C.B.S."/>
            <person name="Lee M.S."/>
            <person name="Parimannan S."/>
            <person name="Pasbakhsh P."/>
            <person name="Yule C.M."/>
            <person name="Rajandas H."/>
            <person name="Loke S."/>
            <person name="Croft L."/>
            <person name="Tan J.B.L."/>
        </authorList>
    </citation>
    <scope>NUCLEOTIDE SEQUENCE</scope>
    <source>
        <strain evidence="1">Mgbs1</strain>
    </source>
</reference>
<accession>A0A433WF33</accession>
<sequence length="204" mass="23141">MITITILTICFLIALSCKIKKVKVPELRVLTWYIHLIFLVLSAICLLLMANDMGFKGTQTERIIFTLYAGSGMILYGFSKPDTDARYAYLLSFFGFPFLLLFGILLPPLRTLTLVITLTLLSDSRFHRYKIDDDYALQTKTSGILAPQPTYSLITDKYWFFEKISSGVIPPTATGNIRLQKINTDSVRISVGGKNYELRIANYE</sequence>
<proteinExistence type="predicted"/>
<evidence type="ECO:0000313" key="2">
    <source>
        <dbReference type="Proteomes" id="UP000281028"/>
    </source>
</evidence>
<organism evidence="1 2">
    <name type="scientific">Chitinophaga solisilvae</name>
    <dbReference type="NCBI Taxonomy" id="1233460"/>
    <lineage>
        <taxon>Bacteria</taxon>
        <taxon>Pseudomonadati</taxon>
        <taxon>Bacteroidota</taxon>
        <taxon>Chitinophagia</taxon>
        <taxon>Chitinophagales</taxon>
        <taxon>Chitinophagaceae</taxon>
        <taxon>Chitinophaga</taxon>
    </lineage>
</organism>
<dbReference type="Proteomes" id="UP000281028">
    <property type="component" value="Unassembled WGS sequence"/>
</dbReference>
<dbReference type="AlphaFoldDB" id="A0A433WF33"/>
<comment type="caution">
    <text evidence="1">The sequence shown here is derived from an EMBL/GenBank/DDBJ whole genome shotgun (WGS) entry which is preliminary data.</text>
</comment>
<gene>
    <name evidence="1" type="ORF">ECE50_014125</name>
</gene>
<dbReference type="OrthoDB" id="663619at2"/>
<protein>
    <submittedName>
        <fullName evidence="1">Uncharacterized protein</fullName>
    </submittedName>
</protein>
<keyword evidence="2" id="KW-1185">Reference proteome</keyword>
<evidence type="ECO:0000313" key="1">
    <source>
        <dbReference type="EMBL" id="NSL87981.1"/>
    </source>
</evidence>
<dbReference type="EMBL" id="RIAR02000001">
    <property type="protein sequence ID" value="NSL87981.1"/>
    <property type="molecule type" value="Genomic_DNA"/>
</dbReference>